<dbReference type="InterPro" id="IPR002641">
    <property type="entry name" value="PNPLA_dom"/>
</dbReference>
<feature type="short sequence motif" description="GXGXXG" evidence="4">
    <location>
        <begin position="19"/>
        <end position="24"/>
    </location>
</feature>
<feature type="domain" description="PNPLA" evidence="5">
    <location>
        <begin position="15"/>
        <end position="215"/>
    </location>
</feature>
<comment type="caution">
    <text evidence="4">Lacks conserved residue(s) required for the propagation of feature annotation.</text>
</comment>
<organism evidence="6">
    <name type="scientific">Caulobacter sp. 73W</name>
    <dbReference type="NCBI Taxonomy" id="3161137"/>
    <lineage>
        <taxon>Bacteria</taxon>
        <taxon>Pseudomonadati</taxon>
        <taxon>Pseudomonadota</taxon>
        <taxon>Alphaproteobacteria</taxon>
        <taxon>Caulobacterales</taxon>
        <taxon>Caulobacteraceae</taxon>
        <taxon>Caulobacter</taxon>
    </lineage>
</organism>
<accession>A0AB39KPI3</accession>
<dbReference type="PROSITE" id="PS51635">
    <property type="entry name" value="PNPLA"/>
    <property type="match status" value="1"/>
</dbReference>
<dbReference type="GO" id="GO:0016787">
    <property type="term" value="F:hydrolase activity"/>
    <property type="evidence" value="ECO:0007669"/>
    <property type="project" value="UniProtKB-UniRule"/>
</dbReference>
<evidence type="ECO:0000256" key="3">
    <source>
        <dbReference type="ARBA" id="ARBA00023098"/>
    </source>
</evidence>
<dbReference type="Gene3D" id="3.40.1090.10">
    <property type="entry name" value="Cytosolic phospholipase A2 catalytic domain"/>
    <property type="match status" value="2"/>
</dbReference>
<feature type="short sequence motif" description="DGA/G" evidence="4">
    <location>
        <begin position="202"/>
        <end position="204"/>
    </location>
</feature>
<evidence type="ECO:0000256" key="2">
    <source>
        <dbReference type="ARBA" id="ARBA00022963"/>
    </source>
</evidence>
<sequence length="348" mass="38112">MLGVRKKSGPKPISLALQGGGSHGAFAWGVIDRLLEEEGLEIQAVTAASAGAMNAVAMTAGLIENGREGAKAKLADFWRKVNQAGGRNVFGNSSVWNAALSPDWIKNTPGWRLAETFALSLSPYDFNPFNLNPLHDALERVVDFEVLRERSPVALYISATEVRTSQAKIFREHELSVKHVMASACLPHLFHAVEIDGEPYWDGGYLANPGLWPLFYDKTPDDVLVVTLNPFVRKEAPRTPGDIVDRLNEITFNASLAAELRAIGMLQKLLEEGLLKDAAKGRYRRMLLHSIAADGHLDDLSLSTKFNTEWGFLTDLKERGRKAAEEWLGSCLGHVGERATLDIASVAA</sequence>
<proteinExistence type="predicted"/>
<dbReference type="EMBL" id="CP158375">
    <property type="protein sequence ID" value="XDO95600.1"/>
    <property type="molecule type" value="Genomic_DNA"/>
</dbReference>
<dbReference type="RefSeq" id="WP_369058448.1">
    <property type="nucleotide sequence ID" value="NZ_CP158375.1"/>
</dbReference>
<keyword evidence="3 4" id="KW-0443">Lipid metabolism</keyword>
<reference evidence="6" key="1">
    <citation type="submission" date="2024-06" db="EMBL/GenBank/DDBJ databases">
        <title>Caulobacter inopinatus, sp. nov.</title>
        <authorList>
            <person name="Donachie S.P."/>
        </authorList>
    </citation>
    <scope>NUCLEOTIDE SEQUENCE</scope>
    <source>
        <strain evidence="6">73W</strain>
    </source>
</reference>
<evidence type="ECO:0000256" key="1">
    <source>
        <dbReference type="ARBA" id="ARBA00022801"/>
    </source>
</evidence>
<feature type="active site" description="Nucleophile" evidence="4">
    <location>
        <position position="49"/>
    </location>
</feature>
<evidence type="ECO:0000256" key="4">
    <source>
        <dbReference type="PROSITE-ProRule" id="PRU01161"/>
    </source>
</evidence>
<keyword evidence="2 4" id="KW-0442">Lipid degradation</keyword>
<keyword evidence="1 4" id="KW-0378">Hydrolase</keyword>
<feature type="active site" description="Proton acceptor" evidence="4">
    <location>
        <position position="202"/>
    </location>
</feature>
<gene>
    <name evidence="6" type="ORF">ABOZ73_12380</name>
</gene>
<dbReference type="InterPro" id="IPR050301">
    <property type="entry name" value="NTE"/>
</dbReference>
<dbReference type="Pfam" id="PF01734">
    <property type="entry name" value="Patatin"/>
    <property type="match status" value="1"/>
</dbReference>
<evidence type="ECO:0000313" key="6">
    <source>
        <dbReference type="EMBL" id="XDO95600.1"/>
    </source>
</evidence>
<dbReference type="PANTHER" id="PTHR14226">
    <property type="entry name" value="NEUROPATHY TARGET ESTERASE/SWISS CHEESE D.MELANOGASTER"/>
    <property type="match status" value="1"/>
</dbReference>
<dbReference type="SUPFAM" id="SSF52151">
    <property type="entry name" value="FabD/lysophospholipase-like"/>
    <property type="match status" value="1"/>
</dbReference>
<dbReference type="AlphaFoldDB" id="A0AB39KPI3"/>
<evidence type="ECO:0000259" key="5">
    <source>
        <dbReference type="PROSITE" id="PS51635"/>
    </source>
</evidence>
<name>A0AB39KPI3_9CAUL</name>
<protein>
    <submittedName>
        <fullName evidence="6">Patatin-like phospholipase family protein</fullName>
    </submittedName>
</protein>
<dbReference type="InterPro" id="IPR016035">
    <property type="entry name" value="Acyl_Trfase/lysoPLipase"/>
</dbReference>
<dbReference type="PANTHER" id="PTHR14226:SF78">
    <property type="entry name" value="SLR0060 PROTEIN"/>
    <property type="match status" value="1"/>
</dbReference>
<dbReference type="GO" id="GO:0016042">
    <property type="term" value="P:lipid catabolic process"/>
    <property type="evidence" value="ECO:0007669"/>
    <property type="project" value="UniProtKB-UniRule"/>
</dbReference>